<evidence type="ECO:0000313" key="1">
    <source>
        <dbReference type="EMBL" id="KAF0530557.1"/>
    </source>
</evidence>
<reference evidence="1 2" key="1">
    <citation type="journal article" date="2019" name="Environ. Microbiol.">
        <title>At the nexus of three kingdoms: the genome of the mycorrhizal fungus Gigaspora margarita provides insights into plant, endobacterial and fungal interactions.</title>
        <authorList>
            <person name="Venice F."/>
            <person name="Ghignone S."/>
            <person name="Salvioli di Fossalunga A."/>
            <person name="Amselem J."/>
            <person name="Novero M."/>
            <person name="Xianan X."/>
            <person name="Sedzielewska Toro K."/>
            <person name="Morin E."/>
            <person name="Lipzen A."/>
            <person name="Grigoriev I.V."/>
            <person name="Henrissat B."/>
            <person name="Martin F.M."/>
            <person name="Bonfante P."/>
        </authorList>
    </citation>
    <scope>NUCLEOTIDE SEQUENCE [LARGE SCALE GENOMIC DNA]</scope>
    <source>
        <strain evidence="1 2">BEG34</strain>
    </source>
</reference>
<sequence length="180" mass="20915">MSLSSANEAVLQAIVEILLPSRHRVPELCLVIDSKKQKGSGRFGFLDIFVLRNNICLELKYISLIGLILETEDEESLPNRRYIYWSKDLRKMVQITIRGIINDGIKRLRSYMSKGHTVGYSTSGVFDERIKTIKPGPNKLEGFIIVVIGFRRILWRPIEETISNYKYIMFNKELHFYETV</sequence>
<proteinExistence type="predicted"/>
<dbReference type="EMBL" id="WTPW01000248">
    <property type="protein sequence ID" value="KAF0530557.1"/>
    <property type="molecule type" value="Genomic_DNA"/>
</dbReference>
<gene>
    <name evidence="1" type="ORF">F8M41_012116</name>
</gene>
<accession>A0A8H4EPS4</accession>
<keyword evidence="2" id="KW-1185">Reference proteome</keyword>
<protein>
    <submittedName>
        <fullName evidence="1">Swr1 complex bromodomain subunit brf1</fullName>
    </submittedName>
</protein>
<dbReference type="AlphaFoldDB" id="A0A8H4EPS4"/>
<dbReference type="OrthoDB" id="3068380at2759"/>
<organism evidence="1 2">
    <name type="scientific">Gigaspora margarita</name>
    <dbReference type="NCBI Taxonomy" id="4874"/>
    <lineage>
        <taxon>Eukaryota</taxon>
        <taxon>Fungi</taxon>
        <taxon>Fungi incertae sedis</taxon>
        <taxon>Mucoromycota</taxon>
        <taxon>Glomeromycotina</taxon>
        <taxon>Glomeromycetes</taxon>
        <taxon>Diversisporales</taxon>
        <taxon>Gigasporaceae</taxon>
        <taxon>Gigaspora</taxon>
    </lineage>
</organism>
<comment type="caution">
    <text evidence="1">The sequence shown here is derived from an EMBL/GenBank/DDBJ whole genome shotgun (WGS) entry which is preliminary data.</text>
</comment>
<name>A0A8H4EPS4_GIGMA</name>
<dbReference type="Proteomes" id="UP000439903">
    <property type="component" value="Unassembled WGS sequence"/>
</dbReference>
<evidence type="ECO:0000313" key="2">
    <source>
        <dbReference type="Proteomes" id="UP000439903"/>
    </source>
</evidence>